<sequence length="103" mass="11449">MGMEADKDQPEDKSENESQDESVGVRLQLRVALALTDYNLSDLWVAYFGITGALNEQDITAWLTGRKDLPRSQVALLGLAADELLEQSGYDLRVTPQPHHPKP</sequence>
<reference evidence="2 3" key="1">
    <citation type="submission" date="2018-09" db="EMBL/GenBank/DDBJ databases">
        <title>Novel species of Arthrobacter.</title>
        <authorList>
            <person name="Liu Q."/>
            <person name="Xin Y.-H."/>
        </authorList>
    </citation>
    <scope>NUCLEOTIDE SEQUENCE [LARGE SCALE GENOMIC DNA]</scope>
    <source>
        <strain evidence="2 3">Hz2</strain>
    </source>
</reference>
<gene>
    <name evidence="2" type="ORF">D6T63_18630</name>
</gene>
<feature type="compositionally biased region" description="Basic and acidic residues" evidence="1">
    <location>
        <begin position="1"/>
        <end position="16"/>
    </location>
</feature>
<evidence type="ECO:0000256" key="1">
    <source>
        <dbReference type="SAM" id="MobiDB-lite"/>
    </source>
</evidence>
<evidence type="ECO:0000313" key="3">
    <source>
        <dbReference type="Proteomes" id="UP000272560"/>
    </source>
</evidence>
<dbReference type="Proteomes" id="UP000272560">
    <property type="component" value="Unassembled WGS sequence"/>
</dbReference>
<organism evidence="2 3">
    <name type="scientific">Arthrobacter cheniae</name>
    <dbReference type="NCBI Taxonomy" id="1258888"/>
    <lineage>
        <taxon>Bacteria</taxon>
        <taxon>Bacillati</taxon>
        <taxon>Actinomycetota</taxon>
        <taxon>Actinomycetes</taxon>
        <taxon>Micrococcales</taxon>
        <taxon>Micrococcaceae</taxon>
        <taxon>Arthrobacter</taxon>
    </lineage>
</organism>
<evidence type="ECO:0000313" key="2">
    <source>
        <dbReference type="EMBL" id="RJT74407.1"/>
    </source>
</evidence>
<dbReference type="EMBL" id="QZVT01000020">
    <property type="protein sequence ID" value="RJT74407.1"/>
    <property type="molecule type" value="Genomic_DNA"/>
</dbReference>
<dbReference type="AlphaFoldDB" id="A0A3A5M143"/>
<keyword evidence="3" id="KW-1185">Reference proteome</keyword>
<name>A0A3A5M143_9MICC</name>
<accession>A0A3A5M143</accession>
<protein>
    <submittedName>
        <fullName evidence="2">Uncharacterized protein</fullName>
    </submittedName>
</protein>
<comment type="caution">
    <text evidence="2">The sequence shown here is derived from an EMBL/GenBank/DDBJ whole genome shotgun (WGS) entry which is preliminary data.</text>
</comment>
<proteinExistence type="predicted"/>
<feature type="region of interest" description="Disordered" evidence="1">
    <location>
        <begin position="1"/>
        <end position="23"/>
    </location>
</feature>